<dbReference type="InterPro" id="IPR036156">
    <property type="entry name" value="Beta-gal/glucu_dom_sf"/>
</dbReference>
<evidence type="ECO:0000256" key="5">
    <source>
        <dbReference type="ARBA" id="ARBA00022801"/>
    </source>
</evidence>
<dbReference type="GO" id="GO:0009341">
    <property type="term" value="C:beta-galactosidase complex"/>
    <property type="evidence" value="ECO:0007669"/>
    <property type="project" value="InterPro"/>
</dbReference>
<dbReference type="SUPFAM" id="SSF49303">
    <property type="entry name" value="beta-Galactosidase/glucuronidase domain"/>
    <property type="match status" value="2"/>
</dbReference>
<dbReference type="EMBL" id="JAMZEB010000002">
    <property type="protein sequence ID" value="MCP2360377.1"/>
    <property type="molecule type" value="Genomic_DNA"/>
</dbReference>
<dbReference type="InterPro" id="IPR011013">
    <property type="entry name" value="Gal_mutarotase_sf_dom"/>
</dbReference>
<comment type="similarity">
    <text evidence="2">Belongs to the glycosyl hydrolase 2 family.</text>
</comment>
<dbReference type="InterPro" id="IPR023232">
    <property type="entry name" value="Glyco_hydro_2_AS"/>
</dbReference>
<dbReference type="Pfam" id="PF02837">
    <property type="entry name" value="Glyco_hydro_2_N"/>
    <property type="match status" value="1"/>
</dbReference>
<dbReference type="SUPFAM" id="SSF49785">
    <property type="entry name" value="Galactose-binding domain-like"/>
    <property type="match status" value="1"/>
</dbReference>
<gene>
    <name evidence="10" type="ORF">HD597_007397</name>
</gene>
<dbReference type="InterPro" id="IPR023230">
    <property type="entry name" value="Glyco_hydro_2_CS"/>
</dbReference>
<organism evidence="10 11">
    <name type="scientific">Nonomuraea thailandensis</name>
    <dbReference type="NCBI Taxonomy" id="1188745"/>
    <lineage>
        <taxon>Bacteria</taxon>
        <taxon>Bacillati</taxon>
        <taxon>Actinomycetota</taxon>
        <taxon>Actinomycetes</taxon>
        <taxon>Streptosporangiales</taxon>
        <taxon>Streptosporangiaceae</taxon>
        <taxon>Nonomuraea</taxon>
    </lineage>
</organism>
<dbReference type="GO" id="GO:0004565">
    <property type="term" value="F:beta-galactosidase activity"/>
    <property type="evidence" value="ECO:0007669"/>
    <property type="project" value="UniProtKB-EC"/>
</dbReference>
<dbReference type="Pfam" id="PF02929">
    <property type="entry name" value="Bgal_small_N"/>
    <property type="match status" value="1"/>
</dbReference>
<dbReference type="SUPFAM" id="SSF51445">
    <property type="entry name" value="(Trans)glycosidases"/>
    <property type="match status" value="1"/>
</dbReference>
<evidence type="ECO:0000256" key="3">
    <source>
        <dbReference type="ARBA" id="ARBA00012756"/>
    </source>
</evidence>
<sequence length="999" mass="110685">MLEFHEDPGPGSGRRAPRADFVSDAPRLSLNGQWRFRLSGTAGGTGPSIADPGLDDTGWDSIRVPSHWVLEGHDQPLYTNTAYPFPIDPPYLPDQNPTGDHRLRFDLPPGWPGGRAVLRFQGVDSCGTAWLNGELLGHSKGSRLPFEFDVTGKVRPRGNLLAVRVQRWSSGSYLEDQDMWWLPGIFRDVELLSRPEGGIDDFTVRASYSSGTGTLLVTADAPGLVEVPELGIAAATGEEITIDRVEPWSAEHPRLYRGTLSAAGETIELAIGFRTVEISGGRLLVNGAPVLFRGVNRHEHDPDRGRSLDRETMIRDIELMKRHNVNAVRTAHYPPHPEFLRLCDEYGLWVVDECDIETHGFIYAGWEGNPPAEPMWREALLDRARRMVERDKNHPSVVIWSLGNESGSGPAFADIETWIRERDPTRLLHYERDPSYRHSDFYSLMYPSLDDLERVGRRKEETPEGVVPGSADDVRRRGLPFLLCEYAHAMGNGPGSLVDYQTILESYERFCGAFVWEWIDHGLAGVDALGRRYYRHGGDIDHQPNGERYCLDGLLFPDRTPSPGLAELRKAIEPVSISVEGGEVVVVNKHDAVSLAHLSFRWRVKADGILKAEGRLAVPDCPARSEVRVPLPEEAAATARPEVRVPPPDEAAAMAREPGRAEASGERWLTIEAVLAEDTRWAPAGHVIAWGQARLGPGTPHRRAPRHPRPATATGGRAGEVRLGEAAFDGRTGRLTRLGELELDGPVLDVWRAPTENDRGQGPRNALAADWEAVGLDRFLHRAGGVERPDGHTLVVRGRSGPATRTLGFRTTYTYRWRDGTLHLLVEADPVGDWDDTAYGHLTVNPPRMGTRWSLPGGYTDVLWLGRGPGESYADSRAAARVGRYARSIDALQTPYLVPQENGNHVETRWLELSGPGLPILRVDGEPHLDFTARRWTSEALQAARHPHDLTDSGRVWLNLDHGQQGIGSASCGPALPGRYRLEVRRYSWSMTLTVARGS</sequence>
<dbReference type="GO" id="GO:0005990">
    <property type="term" value="P:lactose catabolic process"/>
    <property type="evidence" value="ECO:0007669"/>
    <property type="project" value="TreeGrafter"/>
</dbReference>
<evidence type="ECO:0000259" key="9">
    <source>
        <dbReference type="SMART" id="SM01038"/>
    </source>
</evidence>
<evidence type="ECO:0000256" key="1">
    <source>
        <dbReference type="ARBA" id="ARBA00001412"/>
    </source>
</evidence>
<accession>A0A9X2GLG0</accession>
<dbReference type="AlphaFoldDB" id="A0A9X2GLG0"/>
<reference evidence="10" key="1">
    <citation type="submission" date="2022-06" db="EMBL/GenBank/DDBJ databases">
        <title>Sequencing the genomes of 1000 actinobacteria strains.</title>
        <authorList>
            <person name="Klenk H.-P."/>
        </authorList>
    </citation>
    <scope>NUCLEOTIDE SEQUENCE</scope>
    <source>
        <strain evidence="10">DSM 46694</strain>
    </source>
</reference>
<dbReference type="Gene3D" id="2.60.120.260">
    <property type="entry name" value="Galactose-binding domain-like"/>
    <property type="match status" value="1"/>
</dbReference>
<dbReference type="InterPro" id="IPR032312">
    <property type="entry name" value="LacZ_4"/>
</dbReference>
<dbReference type="PROSITE" id="PS00608">
    <property type="entry name" value="GLYCOSYL_HYDROL_F2_2"/>
    <property type="match status" value="1"/>
</dbReference>
<dbReference type="InterPro" id="IPR006103">
    <property type="entry name" value="Glyco_hydro_2_cat"/>
</dbReference>
<dbReference type="PANTHER" id="PTHR46323:SF2">
    <property type="entry name" value="BETA-GALACTOSIDASE"/>
    <property type="match status" value="1"/>
</dbReference>
<dbReference type="Gene3D" id="2.70.98.10">
    <property type="match status" value="1"/>
</dbReference>
<dbReference type="InterPro" id="IPR014718">
    <property type="entry name" value="GH-type_carb-bd"/>
</dbReference>
<evidence type="ECO:0000256" key="7">
    <source>
        <dbReference type="ARBA" id="ARBA00032230"/>
    </source>
</evidence>
<dbReference type="SUPFAM" id="SSF74650">
    <property type="entry name" value="Galactose mutarotase-like"/>
    <property type="match status" value="1"/>
</dbReference>
<dbReference type="GO" id="GO:0030246">
    <property type="term" value="F:carbohydrate binding"/>
    <property type="evidence" value="ECO:0007669"/>
    <property type="project" value="InterPro"/>
</dbReference>
<dbReference type="SMART" id="SM01038">
    <property type="entry name" value="Bgal_small_N"/>
    <property type="match status" value="1"/>
</dbReference>
<dbReference type="PRINTS" id="PR00132">
    <property type="entry name" value="GLHYDRLASE2"/>
</dbReference>
<protein>
    <recommendedName>
        <fullName evidence="4">Beta-galactosidase</fullName>
        <ecNumber evidence="3">3.2.1.23</ecNumber>
    </recommendedName>
    <alternativeName>
        <fullName evidence="7">Lactase</fullName>
    </alternativeName>
</protein>
<dbReference type="Gene3D" id="2.60.40.10">
    <property type="entry name" value="Immunoglobulins"/>
    <property type="match status" value="2"/>
</dbReference>
<feature type="domain" description="Beta galactosidase small chain/" evidence="9">
    <location>
        <begin position="722"/>
        <end position="994"/>
    </location>
</feature>
<dbReference type="EC" id="3.2.1.23" evidence="3"/>
<dbReference type="PROSITE" id="PS00719">
    <property type="entry name" value="GLYCOSYL_HYDROL_F2_1"/>
    <property type="match status" value="1"/>
</dbReference>
<comment type="caution">
    <text evidence="10">The sequence shown here is derived from an EMBL/GenBank/DDBJ whole genome shotgun (WGS) entry which is preliminary data.</text>
</comment>
<dbReference type="InterPro" id="IPR006104">
    <property type="entry name" value="Glyco_hydro_2_N"/>
</dbReference>
<feature type="region of interest" description="Disordered" evidence="8">
    <location>
        <begin position="695"/>
        <end position="716"/>
    </location>
</feature>
<dbReference type="InterPro" id="IPR017853">
    <property type="entry name" value="GH"/>
</dbReference>
<keyword evidence="5 10" id="KW-0378">Hydrolase</keyword>
<dbReference type="InterPro" id="IPR013783">
    <property type="entry name" value="Ig-like_fold"/>
</dbReference>
<dbReference type="InterPro" id="IPR004199">
    <property type="entry name" value="B-gal_small/dom_5"/>
</dbReference>
<dbReference type="PANTHER" id="PTHR46323">
    <property type="entry name" value="BETA-GALACTOSIDASE"/>
    <property type="match status" value="1"/>
</dbReference>
<dbReference type="InterPro" id="IPR050347">
    <property type="entry name" value="Bact_Beta-galactosidase"/>
</dbReference>
<dbReference type="Proteomes" id="UP001139648">
    <property type="component" value="Unassembled WGS sequence"/>
</dbReference>
<dbReference type="InterPro" id="IPR006101">
    <property type="entry name" value="Glyco_hydro_2"/>
</dbReference>
<dbReference type="InterPro" id="IPR008979">
    <property type="entry name" value="Galactose-bd-like_sf"/>
</dbReference>
<dbReference type="Pfam" id="PF02836">
    <property type="entry name" value="Glyco_hydro_2_C"/>
    <property type="match status" value="1"/>
</dbReference>
<evidence type="ECO:0000313" key="11">
    <source>
        <dbReference type="Proteomes" id="UP001139648"/>
    </source>
</evidence>
<evidence type="ECO:0000256" key="2">
    <source>
        <dbReference type="ARBA" id="ARBA00007401"/>
    </source>
</evidence>
<keyword evidence="6 10" id="KW-0326">Glycosidase</keyword>
<feature type="region of interest" description="Disordered" evidence="8">
    <location>
        <begin position="1"/>
        <end position="20"/>
    </location>
</feature>
<evidence type="ECO:0000256" key="4">
    <source>
        <dbReference type="ARBA" id="ARBA00013303"/>
    </source>
</evidence>
<dbReference type="Gene3D" id="3.20.20.80">
    <property type="entry name" value="Glycosidases"/>
    <property type="match status" value="1"/>
</dbReference>
<proteinExistence type="inferred from homology"/>
<dbReference type="RefSeq" id="WP_253748235.1">
    <property type="nucleotide sequence ID" value="NZ_BAABKA010000108.1"/>
</dbReference>
<evidence type="ECO:0000313" key="10">
    <source>
        <dbReference type="EMBL" id="MCP2360377.1"/>
    </source>
</evidence>
<evidence type="ECO:0000256" key="6">
    <source>
        <dbReference type="ARBA" id="ARBA00023295"/>
    </source>
</evidence>
<comment type="catalytic activity">
    <reaction evidence="1">
        <text>Hydrolysis of terminal non-reducing beta-D-galactose residues in beta-D-galactosides.</text>
        <dbReference type="EC" id="3.2.1.23"/>
    </reaction>
</comment>
<evidence type="ECO:0000256" key="8">
    <source>
        <dbReference type="SAM" id="MobiDB-lite"/>
    </source>
</evidence>
<name>A0A9X2GLG0_9ACTN</name>
<keyword evidence="11" id="KW-1185">Reference proteome</keyword>
<feature type="compositionally biased region" description="Basic residues" evidence="8">
    <location>
        <begin position="700"/>
        <end position="709"/>
    </location>
</feature>
<dbReference type="Pfam" id="PF16353">
    <property type="entry name" value="LacZ_4"/>
    <property type="match status" value="1"/>
</dbReference>